<keyword evidence="2" id="KW-1185">Reference proteome</keyword>
<dbReference type="EMBL" id="JAWDJW010007554">
    <property type="protein sequence ID" value="KAK3061932.1"/>
    <property type="molecule type" value="Genomic_DNA"/>
</dbReference>
<comment type="caution">
    <text evidence="1">The sequence shown here is derived from an EMBL/GenBank/DDBJ whole genome shotgun (WGS) entry which is preliminary data.</text>
</comment>
<protein>
    <submittedName>
        <fullName evidence="1">Uncharacterized protein</fullName>
    </submittedName>
</protein>
<name>A0ACC3D4X9_9PEZI</name>
<gene>
    <name evidence="1" type="ORF">LTS18_005148</name>
</gene>
<evidence type="ECO:0000313" key="2">
    <source>
        <dbReference type="Proteomes" id="UP001186974"/>
    </source>
</evidence>
<feature type="non-terminal residue" evidence="1">
    <location>
        <position position="80"/>
    </location>
</feature>
<accession>A0ACC3D4X9</accession>
<dbReference type="Proteomes" id="UP001186974">
    <property type="component" value="Unassembled WGS sequence"/>
</dbReference>
<sequence length="80" mass="9346">MAVVWGLFDTFLEVWVAVAMIIQRFYPSRPNIRHRALIVAILTQSIGTLAETPFVLWRFFAPPMRQKWELSFMIATPLTH</sequence>
<proteinExistence type="predicted"/>
<reference evidence="1" key="1">
    <citation type="submission" date="2024-09" db="EMBL/GenBank/DDBJ databases">
        <title>Black Yeasts Isolated from many extreme environments.</title>
        <authorList>
            <person name="Coleine C."/>
            <person name="Stajich J.E."/>
            <person name="Selbmann L."/>
        </authorList>
    </citation>
    <scope>NUCLEOTIDE SEQUENCE</scope>
    <source>
        <strain evidence="1">CCFEE 5737</strain>
    </source>
</reference>
<organism evidence="1 2">
    <name type="scientific">Coniosporium uncinatum</name>
    <dbReference type="NCBI Taxonomy" id="93489"/>
    <lineage>
        <taxon>Eukaryota</taxon>
        <taxon>Fungi</taxon>
        <taxon>Dikarya</taxon>
        <taxon>Ascomycota</taxon>
        <taxon>Pezizomycotina</taxon>
        <taxon>Dothideomycetes</taxon>
        <taxon>Dothideomycetes incertae sedis</taxon>
        <taxon>Coniosporium</taxon>
    </lineage>
</organism>
<evidence type="ECO:0000313" key="1">
    <source>
        <dbReference type="EMBL" id="KAK3061932.1"/>
    </source>
</evidence>